<comment type="cofactor">
    <cofactor evidence="1">
        <name>Mg(2+)</name>
        <dbReference type="ChEBI" id="CHEBI:18420"/>
    </cofactor>
</comment>
<evidence type="ECO:0000256" key="2">
    <source>
        <dbReference type="ARBA" id="ARBA00022722"/>
    </source>
</evidence>
<protein>
    <submittedName>
        <fullName evidence="9">TREX2</fullName>
    </submittedName>
</protein>
<evidence type="ECO:0000256" key="1">
    <source>
        <dbReference type="ARBA" id="ARBA00001946"/>
    </source>
</evidence>
<organism evidence="9 10">
    <name type="scientific">Cordylochernes scorpioides</name>
    <dbReference type="NCBI Taxonomy" id="51811"/>
    <lineage>
        <taxon>Eukaryota</taxon>
        <taxon>Metazoa</taxon>
        <taxon>Ecdysozoa</taxon>
        <taxon>Arthropoda</taxon>
        <taxon>Chelicerata</taxon>
        <taxon>Arachnida</taxon>
        <taxon>Pseudoscorpiones</taxon>
        <taxon>Cheliferoidea</taxon>
        <taxon>Chernetidae</taxon>
        <taxon>Cordylochernes</taxon>
    </lineage>
</organism>
<dbReference type="SMART" id="SM00479">
    <property type="entry name" value="EXOIII"/>
    <property type="match status" value="1"/>
</dbReference>
<dbReference type="InterPro" id="IPR036397">
    <property type="entry name" value="RNaseH_sf"/>
</dbReference>
<evidence type="ECO:0000313" key="10">
    <source>
        <dbReference type="Proteomes" id="UP001235939"/>
    </source>
</evidence>
<keyword evidence="3" id="KW-0479">Metal-binding</keyword>
<dbReference type="InterPro" id="IPR040393">
    <property type="entry name" value="TREX1/2"/>
</dbReference>
<keyword evidence="4" id="KW-0378">Hydrolase</keyword>
<dbReference type="SUPFAM" id="SSF53098">
    <property type="entry name" value="Ribonuclease H-like"/>
    <property type="match status" value="1"/>
</dbReference>
<dbReference type="Gene3D" id="3.30.420.10">
    <property type="entry name" value="Ribonuclease H-like superfamily/Ribonuclease H"/>
    <property type="match status" value="2"/>
</dbReference>
<name>A0ABY6LP44_9ARAC</name>
<dbReference type="PANTHER" id="PTHR13058">
    <property type="entry name" value="THREE PRIME REPAIR EXONUCLEASE 1, 2"/>
    <property type="match status" value="1"/>
</dbReference>
<evidence type="ECO:0000256" key="7">
    <source>
        <dbReference type="ARBA" id="ARBA00025769"/>
    </source>
</evidence>
<keyword evidence="2" id="KW-0540">Nuclease</keyword>
<dbReference type="InterPro" id="IPR012337">
    <property type="entry name" value="RNaseH-like_sf"/>
</dbReference>
<sequence>MSTSLHDGMVTGGTLVFLDLETTGLPEEIGSVNVQITELALVAVDVREFKSFQGEPRAINKLCLCFQPRVPISFQAALLTGLDNLLLEHHTQFSKNSTELLCSFLRHLQSPIWLVAHNGLRFDFPLLKAELNHAYQNATNLPEIFCIDTMAALKDIIENPPQEPTFGPSKLSKEELVSLKEEMRIIQDNYQEIDEATTFKYDEILNTPPSKRSIMTVEGDTVRNNLQSTSSIVDPPNYDRTKVKRNLFETEPSTSQMERRPGYKLEALYQHFFKGREFDSHCAEEDCRALMLICHQVKDNFLKWILQNKGQTFNSIEPLW</sequence>
<evidence type="ECO:0000259" key="8">
    <source>
        <dbReference type="SMART" id="SM00479"/>
    </source>
</evidence>
<dbReference type="InterPro" id="IPR013520">
    <property type="entry name" value="Ribonucl_H"/>
</dbReference>
<evidence type="ECO:0000256" key="3">
    <source>
        <dbReference type="ARBA" id="ARBA00022723"/>
    </source>
</evidence>
<accession>A0ABY6LP44</accession>
<feature type="domain" description="Exonuclease" evidence="8">
    <location>
        <begin position="14"/>
        <end position="303"/>
    </location>
</feature>
<comment type="similarity">
    <text evidence="7">Belongs to the exonuclease superfamily. TREX family.</text>
</comment>
<keyword evidence="6" id="KW-0460">Magnesium</keyword>
<evidence type="ECO:0000313" key="9">
    <source>
        <dbReference type="EMBL" id="UYV82977.1"/>
    </source>
</evidence>
<evidence type="ECO:0000256" key="5">
    <source>
        <dbReference type="ARBA" id="ARBA00022839"/>
    </source>
</evidence>
<dbReference type="Proteomes" id="UP001235939">
    <property type="component" value="Chromosome 22"/>
</dbReference>
<evidence type="ECO:0000256" key="4">
    <source>
        <dbReference type="ARBA" id="ARBA00022801"/>
    </source>
</evidence>
<keyword evidence="5" id="KW-0269">Exonuclease</keyword>
<keyword evidence="10" id="KW-1185">Reference proteome</keyword>
<dbReference type="EMBL" id="CP092884">
    <property type="protein sequence ID" value="UYV82977.1"/>
    <property type="molecule type" value="Genomic_DNA"/>
</dbReference>
<dbReference type="PANTHER" id="PTHR13058:SF19">
    <property type="entry name" value="LD40940P"/>
    <property type="match status" value="1"/>
</dbReference>
<evidence type="ECO:0000256" key="6">
    <source>
        <dbReference type="ARBA" id="ARBA00022842"/>
    </source>
</evidence>
<gene>
    <name evidence="9" type="ORF">LAZ67_22001614</name>
</gene>
<proteinExistence type="inferred from homology"/>
<reference evidence="9 10" key="1">
    <citation type="submission" date="2022-03" db="EMBL/GenBank/DDBJ databases">
        <title>A chromosomal length assembly of Cordylochernes scorpioides.</title>
        <authorList>
            <person name="Zeh D."/>
            <person name="Zeh J."/>
        </authorList>
    </citation>
    <scope>NUCLEOTIDE SEQUENCE [LARGE SCALE GENOMIC DNA]</scope>
    <source>
        <strain evidence="9">IN4F17</strain>
        <tissue evidence="9">Whole Body</tissue>
    </source>
</reference>